<evidence type="ECO:0000256" key="1">
    <source>
        <dbReference type="SAM" id="MobiDB-lite"/>
    </source>
</evidence>
<protein>
    <submittedName>
        <fullName evidence="2">Uncharacterized protein</fullName>
    </submittedName>
</protein>
<accession>A0A2L1IYS6</accession>
<name>A0A2L1IYS6_9CAUD</name>
<organism evidence="2 3">
    <name type="scientific">Mycobacterium phage Opia</name>
    <dbReference type="NCBI Taxonomy" id="2079422"/>
    <lineage>
        <taxon>Viruses</taxon>
        <taxon>Duplodnaviria</taxon>
        <taxon>Heunggongvirae</taxon>
        <taxon>Uroviricota</taxon>
        <taxon>Caudoviricetes</taxon>
        <taxon>Bclasvirinae</taxon>
        <taxon>Rosebushvirus</taxon>
        <taxon>Rosebushvirus rosebush</taxon>
    </lineage>
</organism>
<proteinExistence type="predicted"/>
<feature type="region of interest" description="Disordered" evidence="1">
    <location>
        <begin position="1"/>
        <end position="63"/>
    </location>
</feature>
<gene>
    <name evidence="2" type="ORF">SEA_OPIA_49</name>
</gene>
<sequence>MAGTSPFGGGAATAPAPAAAPAAAAPAAPAAAAPAAAPAAPTSASPGLGFGGGDPFSGPSGISGEKITQFEGELFLFKPTEVIPEMKTSRGIAKDVVRGDMAVLSGPRAGEKIKDMLVFQQALKRELIKILEQKANPYILARLGKSRDKGDGNDPAWIFVAYTDEDVVAARNWLKTNTL</sequence>
<evidence type="ECO:0000313" key="2">
    <source>
        <dbReference type="EMBL" id="AVE00337.1"/>
    </source>
</evidence>
<dbReference type="EMBL" id="MG757162">
    <property type="protein sequence ID" value="AVE00337.1"/>
    <property type="molecule type" value="Genomic_DNA"/>
</dbReference>
<feature type="compositionally biased region" description="Gly residues" evidence="1">
    <location>
        <begin position="1"/>
        <end position="11"/>
    </location>
</feature>
<feature type="compositionally biased region" description="Low complexity" evidence="1">
    <location>
        <begin position="12"/>
        <end position="47"/>
    </location>
</feature>
<reference evidence="2 3" key="1">
    <citation type="submission" date="2018-01" db="EMBL/GenBank/DDBJ databases">
        <authorList>
            <person name="Grimes M."/>
            <person name="Peecher J."/>
            <person name="Sundquist S."/>
            <person name="Harders C."/>
            <person name="Smith S."/>
            <person name="Stukey J."/>
            <person name="Best A."/>
            <person name="Garlena R.A."/>
            <person name="Russell D.A."/>
            <person name="Pope W.H."/>
            <person name="Jacobs-Sera D."/>
            <person name="Hendrix R.W."/>
            <person name="Hatfull G.F."/>
        </authorList>
    </citation>
    <scope>NUCLEOTIDE SEQUENCE [LARGE SCALE GENOMIC DNA]</scope>
</reference>
<evidence type="ECO:0000313" key="3">
    <source>
        <dbReference type="Proteomes" id="UP000241422"/>
    </source>
</evidence>
<dbReference type="Proteomes" id="UP000241422">
    <property type="component" value="Segment"/>
</dbReference>